<feature type="transmembrane region" description="Helical" evidence="1">
    <location>
        <begin position="147"/>
        <end position="176"/>
    </location>
</feature>
<keyword evidence="1" id="KW-0812">Transmembrane</keyword>
<reference evidence="6 7" key="1">
    <citation type="journal article" date="2017" name="Genome Med.">
        <title>A novel Ruminococcus gnavus clade enriched in inflammatory bowel disease patients.</title>
        <authorList>
            <person name="Hall A.B."/>
            <person name="Yassour M."/>
            <person name="Sauk J."/>
            <person name="Garner A."/>
            <person name="Jiang X."/>
            <person name="Arthur T."/>
            <person name="Lagoudas G.K."/>
            <person name="Vatanen T."/>
            <person name="Fornelos N."/>
            <person name="Wilson R."/>
            <person name="Bertha M."/>
            <person name="Cohen M."/>
            <person name="Garber J."/>
            <person name="Khalili H."/>
            <person name="Gevers D."/>
            <person name="Ananthakrishnan A.N."/>
            <person name="Kugathasan S."/>
            <person name="Lander E.S."/>
            <person name="Blainey P."/>
            <person name="Vlamakis H."/>
            <person name="Xavier R.J."/>
            <person name="Huttenhower C."/>
        </authorList>
    </citation>
    <scope>NUCLEOTIDE SEQUENCE [LARGE SCALE GENOMIC DNA]</scope>
    <source>
        <strain evidence="3 7">RJX1118</strain>
        <strain evidence="4 8">RJX1124</strain>
        <strain evidence="5 6">RJX1128</strain>
    </source>
</reference>
<feature type="transmembrane region" description="Helical" evidence="1">
    <location>
        <begin position="232"/>
        <end position="253"/>
    </location>
</feature>
<keyword evidence="1" id="KW-1133">Transmembrane helix</keyword>
<evidence type="ECO:0000313" key="8">
    <source>
        <dbReference type="Proteomes" id="UP000234891"/>
    </source>
</evidence>
<dbReference type="EMBL" id="NIHW01000008">
    <property type="protein sequence ID" value="PLT88260.1"/>
    <property type="molecule type" value="Genomic_DNA"/>
</dbReference>
<evidence type="ECO:0000313" key="5">
    <source>
        <dbReference type="EMBL" id="PLT88260.1"/>
    </source>
</evidence>
<keyword evidence="1" id="KW-0472">Membrane</keyword>
<protein>
    <submittedName>
        <fullName evidence="3">Uncharacterized protein</fullName>
    </submittedName>
</protein>
<evidence type="ECO:0000313" key="3">
    <source>
        <dbReference type="EMBL" id="PLT54545.1"/>
    </source>
</evidence>
<name>A0A2N5NHG9_MEDGN</name>
<feature type="transmembrane region" description="Helical" evidence="1">
    <location>
        <begin position="105"/>
        <end position="127"/>
    </location>
</feature>
<dbReference type="EMBL" id="NIHS01000039">
    <property type="protein sequence ID" value="PLT69908.1"/>
    <property type="molecule type" value="Genomic_DNA"/>
</dbReference>
<dbReference type="EMBL" id="JAPZED010000014">
    <property type="protein sequence ID" value="MCZ7694780.1"/>
    <property type="molecule type" value="Genomic_DNA"/>
</dbReference>
<accession>A0A2N5NHG9</accession>
<dbReference type="Proteomes" id="UP000234891">
    <property type="component" value="Unassembled WGS sequence"/>
</dbReference>
<reference evidence="2" key="2">
    <citation type="submission" date="2022-12" db="EMBL/GenBank/DDBJ databases">
        <title>Genome of R. gnavus strain RSHDN_123.</title>
        <authorList>
            <person name="Abdugheni R."/>
        </authorList>
    </citation>
    <scope>NUCLEOTIDE SEQUENCE</scope>
    <source>
        <strain evidence="2">RSHDN_123</strain>
    </source>
</reference>
<sequence>MLKKLIKHDLKYGVRMFAVLHIILIIGCLMARFLVIDHLDFSADPEEFAPVIALLIVVLTMLFSAISFGCCIMYAVRFYKNLFTDEGYITWTLPASPLTQLWAKILSASIWYVLDLTICFAAAWFLISGDNIQSALERIKPDFQAALGMSFSSFCGLVVFFSFVGILSCVLFIYTSIAIGQLVPAHRIIVSIAVYFILNLITQIISIGVSIITSVFPDYVFSPAQTSFSEYFFQMLLIGTCTTTVLAIAGYFITYRILQRNVNLI</sequence>
<dbReference type="EMBL" id="NIHM01000012">
    <property type="protein sequence ID" value="PLT54545.1"/>
    <property type="molecule type" value="Genomic_DNA"/>
</dbReference>
<dbReference type="Proteomes" id="UP000234849">
    <property type="component" value="Unassembled WGS sequence"/>
</dbReference>
<evidence type="ECO:0000256" key="1">
    <source>
        <dbReference type="SAM" id="Phobius"/>
    </source>
</evidence>
<dbReference type="Proteomes" id="UP001148455">
    <property type="component" value="Unassembled WGS sequence"/>
</dbReference>
<proteinExistence type="predicted"/>
<organism evidence="3 7">
    <name type="scientific">Mediterraneibacter gnavus</name>
    <name type="common">Ruminococcus gnavus</name>
    <dbReference type="NCBI Taxonomy" id="33038"/>
    <lineage>
        <taxon>Bacteria</taxon>
        <taxon>Bacillati</taxon>
        <taxon>Bacillota</taxon>
        <taxon>Clostridia</taxon>
        <taxon>Lachnospirales</taxon>
        <taxon>Lachnospiraceae</taxon>
        <taxon>Mediterraneibacter</taxon>
    </lineage>
</organism>
<evidence type="ECO:0000313" key="2">
    <source>
        <dbReference type="EMBL" id="MCZ7694780.1"/>
    </source>
</evidence>
<dbReference type="RefSeq" id="WP_101871453.1">
    <property type="nucleotide sequence ID" value="NZ_CACRUK010000008.1"/>
</dbReference>
<comment type="caution">
    <text evidence="3">The sequence shown here is derived from an EMBL/GenBank/DDBJ whole genome shotgun (WGS) entry which is preliminary data.</text>
</comment>
<evidence type="ECO:0000313" key="6">
    <source>
        <dbReference type="Proteomes" id="UP000234840"/>
    </source>
</evidence>
<dbReference type="PROSITE" id="PS51257">
    <property type="entry name" value="PROKAR_LIPOPROTEIN"/>
    <property type="match status" value="1"/>
</dbReference>
<feature type="transmembrane region" description="Helical" evidence="1">
    <location>
        <begin position="12"/>
        <end position="36"/>
    </location>
</feature>
<feature type="transmembrane region" description="Helical" evidence="1">
    <location>
        <begin position="188"/>
        <end position="212"/>
    </location>
</feature>
<feature type="transmembrane region" description="Helical" evidence="1">
    <location>
        <begin position="48"/>
        <end position="76"/>
    </location>
</feature>
<evidence type="ECO:0000313" key="4">
    <source>
        <dbReference type="EMBL" id="PLT69908.1"/>
    </source>
</evidence>
<dbReference type="Proteomes" id="UP000234840">
    <property type="component" value="Unassembled WGS sequence"/>
</dbReference>
<evidence type="ECO:0000313" key="7">
    <source>
        <dbReference type="Proteomes" id="UP000234849"/>
    </source>
</evidence>
<gene>
    <name evidence="3" type="ORF">CDL18_09730</name>
    <name evidence="5" type="ORF">CDL20_04865</name>
    <name evidence="4" type="ORF">CDL26_14945</name>
    <name evidence="2" type="ORF">O8D18_12180</name>
</gene>
<dbReference type="AlphaFoldDB" id="A0A2N5NHG9"/>